<dbReference type="OrthoDB" id="1721611at2"/>
<keyword evidence="5" id="KW-0285">Flavoprotein</keyword>
<keyword evidence="4" id="KW-0479">Metal-binding</keyword>
<evidence type="ECO:0000256" key="3">
    <source>
        <dbReference type="ARBA" id="ARBA00022485"/>
    </source>
</evidence>
<dbReference type="PROSITE" id="PS51379">
    <property type="entry name" value="4FE4S_FER_2"/>
    <property type="match status" value="4"/>
</dbReference>
<evidence type="ECO:0000256" key="8">
    <source>
        <dbReference type="ARBA" id="ARBA00023014"/>
    </source>
</evidence>
<dbReference type="GO" id="GO:0016491">
    <property type="term" value="F:oxidoreductase activity"/>
    <property type="evidence" value="ECO:0007669"/>
    <property type="project" value="UniProtKB-KW"/>
</dbReference>
<gene>
    <name evidence="10" type="ORF">SAMN00808754_2303</name>
</gene>
<feature type="domain" description="4Fe-4S ferredoxin-type" evidence="9">
    <location>
        <begin position="758"/>
        <end position="787"/>
    </location>
</feature>
<keyword evidence="5" id="KW-0274">FAD</keyword>
<dbReference type="GO" id="GO:0046872">
    <property type="term" value="F:metal ion binding"/>
    <property type="evidence" value="ECO:0007669"/>
    <property type="project" value="UniProtKB-KW"/>
</dbReference>
<dbReference type="RefSeq" id="WP_084665850.1">
    <property type="nucleotide sequence ID" value="NZ_LT838272.1"/>
</dbReference>
<feature type="domain" description="4Fe-4S ferredoxin-type" evidence="9">
    <location>
        <begin position="100"/>
        <end position="129"/>
    </location>
</feature>
<dbReference type="PRINTS" id="PR00411">
    <property type="entry name" value="PNDRDTASEI"/>
</dbReference>
<dbReference type="Pfam" id="PF12838">
    <property type="entry name" value="Fer4_7"/>
    <property type="match status" value="1"/>
</dbReference>
<comment type="similarity">
    <text evidence="2">Belongs to the HdrA family.</text>
</comment>
<dbReference type="STRING" id="698762.SAMN00808754_2303"/>
<accession>A0A1W1VYP6</accession>
<dbReference type="InterPro" id="IPR036188">
    <property type="entry name" value="FAD/NAD-bd_sf"/>
</dbReference>
<dbReference type="SUPFAM" id="SSF51905">
    <property type="entry name" value="FAD/NAD(P)-binding domain"/>
    <property type="match status" value="2"/>
</dbReference>
<keyword evidence="11" id="KW-1185">Reference proteome</keyword>
<dbReference type="Gene3D" id="3.50.50.60">
    <property type="entry name" value="FAD/NAD(P)-binding domain"/>
    <property type="match status" value="2"/>
</dbReference>
<dbReference type="InterPro" id="IPR003813">
    <property type="entry name" value="MvhD/FlpD"/>
</dbReference>
<organism evidence="10 11">
    <name type="scientific">Thermanaeromonas toyohensis ToBE</name>
    <dbReference type="NCBI Taxonomy" id="698762"/>
    <lineage>
        <taxon>Bacteria</taxon>
        <taxon>Bacillati</taxon>
        <taxon>Bacillota</taxon>
        <taxon>Clostridia</taxon>
        <taxon>Neomoorellales</taxon>
        <taxon>Neomoorellaceae</taxon>
        <taxon>Thermanaeromonas</taxon>
    </lineage>
</organism>
<dbReference type="Proteomes" id="UP000192569">
    <property type="component" value="Chromosome I"/>
</dbReference>
<dbReference type="Gene3D" id="3.30.70.20">
    <property type="match status" value="2"/>
</dbReference>
<evidence type="ECO:0000259" key="9">
    <source>
        <dbReference type="PROSITE" id="PS51379"/>
    </source>
</evidence>
<evidence type="ECO:0000256" key="1">
    <source>
        <dbReference type="ARBA" id="ARBA00001974"/>
    </source>
</evidence>
<dbReference type="PRINTS" id="PR00368">
    <property type="entry name" value="FADPNR"/>
</dbReference>
<keyword evidence="3" id="KW-0004">4Fe-4S</keyword>
<feature type="domain" description="4Fe-4S ferredoxin-type" evidence="9">
    <location>
        <begin position="730"/>
        <end position="757"/>
    </location>
</feature>
<comment type="cofactor">
    <cofactor evidence="1">
        <name>FAD</name>
        <dbReference type="ChEBI" id="CHEBI:57692"/>
    </cofactor>
</comment>
<dbReference type="GO" id="GO:0051539">
    <property type="term" value="F:4 iron, 4 sulfur cluster binding"/>
    <property type="evidence" value="ECO:0007669"/>
    <property type="project" value="UniProtKB-KW"/>
</dbReference>
<evidence type="ECO:0000313" key="10">
    <source>
        <dbReference type="EMBL" id="SMB98383.1"/>
    </source>
</evidence>
<protein>
    <submittedName>
        <fullName evidence="10">4Fe-4S dicluster domain-containing protein</fullName>
    </submittedName>
</protein>
<reference evidence="10 11" key="1">
    <citation type="submission" date="2017-04" db="EMBL/GenBank/DDBJ databases">
        <authorList>
            <person name="Afonso C.L."/>
            <person name="Miller P.J."/>
            <person name="Scott M.A."/>
            <person name="Spackman E."/>
            <person name="Goraichik I."/>
            <person name="Dimitrov K.M."/>
            <person name="Suarez D.L."/>
            <person name="Swayne D.E."/>
        </authorList>
    </citation>
    <scope>NUCLEOTIDE SEQUENCE [LARGE SCALE GENOMIC DNA]</scope>
    <source>
        <strain evidence="10 11">ToBE</strain>
    </source>
</reference>
<dbReference type="PROSITE" id="PS00198">
    <property type="entry name" value="4FE4S_FER_1"/>
    <property type="match status" value="2"/>
</dbReference>
<keyword evidence="7" id="KW-0408">Iron</keyword>
<evidence type="ECO:0000313" key="11">
    <source>
        <dbReference type="Proteomes" id="UP000192569"/>
    </source>
</evidence>
<keyword evidence="8" id="KW-0411">Iron-sulfur</keyword>
<feature type="domain" description="4Fe-4S ferredoxin-type" evidence="9">
    <location>
        <begin position="133"/>
        <end position="166"/>
    </location>
</feature>
<dbReference type="Pfam" id="PF02662">
    <property type="entry name" value="FlpD"/>
    <property type="match status" value="1"/>
</dbReference>
<dbReference type="InterPro" id="IPR017896">
    <property type="entry name" value="4Fe4S_Fe-S-bd"/>
</dbReference>
<evidence type="ECO:0000256" key="6">
    <source>
        <dbReference type="ARBA" id="ARBA00023002"/>
    </source>
</evidence>
<dbReference type="InterPro" id="IPR039650">
    <property type="entry name" value="HdrA-like"/>
</dbReference>
<evidence type="ECO:0000256" key="4">
    <source>
        <dbReference type="ARBA" id="ARBA00022723"/>
    </source>
</evidence>
<dbReference type="Pfam" id="PF12831">
    <property type="entry name" value="FAD_oxidored"/>
    <property type="match status" value="1"/>
</dbReference>
<evidence type="ECO:0000256" key="5">
    <source>
        <dbReference type="ARBA" id="ARBA00022827"/>
    </source>
</evidence>
<name>A0A1W1VYP6_9FIRM</name>
<dbReference type="AlphaFoldDB" id="A0A1W1VYP6"/>
<dbReference type="PANTHER" id="PTHR43498">
    <property type="entry name" value="FERREDOXIN:COB-COM HETERODISULFIDE REDUCTASE SUBUNIT A"/>
    <property type="match status" value="1"/>
</dbReference>
<dbReference type="EMBL" id="LT838272">
    <property type="protein sequence ID" value="SMB98383.1"/>
    <property type="molecule type" value="Genomic_DNA"/>
</dbReference>
<dbReference type="SUPFAM" id="SSF54862">
    <property type="entry name" value="4Fe-4S ferredoxins"/>
    <property type="match status" value="1"/>
</dbReference>
<dbReference type="PANTHER" id="PTHR43498:SF1">
    <property type="entry name" value="COB--COM HETERODISULFIDE REDUCTASE IRON-SULFUR SUBUNIT A"/>
    <property type="match status" value="1"/>
</dbReference>
<dbReference type="InterPro" id="IPR017900">
    <property type="entry name" value="4Fe4S_Fe_S_CS"/>
</dbReference>
<evidence type="ECO:0000256" key="7">
    <source>
        <dbReference type="ARBA" id="ARBA00023004"/>
    </source>
</evidence>
<sequence>MRYTCDVLVLGGGPAGMAAAVSAASYGLRVLLVEKEAFIGGRWAEYACKAGEECSSCNICLGFELIDELESLSLIQVLTGSYAGEVRGTVGDFKIRLIGTSPSIDSRLCTFCGRCIEACPEKAISVLPRRTRQGLIIRRHRCRAYNGGCRVCAEVCPQGAVKVGADEVGTAEAKAIVVATGAISPEPDLLPEYGWGRYPEVLTTLELERLLAAEDWQALTGRRWAFVQCAGSRSRKLKRDYCSRFCCGVSLRLLLRLYTLGLVDEAAIFYMDLQLRNRRDEEVCEELRTYGLRFVRGLPAEVRKGEAGLLLRFEDLEVGRLETSEFDHIVLSVGLAPSLDNPLPGILKARQISGFWQQEREGVFLAGSCRCPMDIKTAVLDGRAAGEQAAESILRSGASGRIAHSQEHAADVLIWGSGPSGLLIAREVLAAGCSVLMLADSGNWDPVDPTSLILKELWREVGGRRGFILWEGAELIKLNGEPGDFEAWVRVLGQGVRVVKLKAVILAPRFVSCAPVPATTQAEIARDLVTGSFSVPETGGPVVFWLDVNSSSPPAVHALALENVRAVRDNLGSKVKIYYLAQQVKVGAAPHLEALYGRLREAGVIFVKPAGHPAWDGKNLIFVDPTTSVEGRPEEVKLFPSALIVGEELSLPPEAQQIWQAVALRVSANVDDGIFQGGVVTSRRGVFLAGAALAPENPEVAREQALLAARAALMVAVGTVYGAQSDFKDTASQREAGYCAACLTCVRTCPHGAVTVEGKVRVYQKSCWGCGLCAAECPARGLEASGHMTPASLMEIIGVDGKGVVAFLCRHSAWRSLKEAKERALGLPENVAWVPVPCAGSVDMETVLAMLERGASGVMVVGCRRRACQHVYGTERTAQRVEGLRQRLAEAGLDAHKIKFATAGPCNPGELVQEVQGFLASLKTVDKAGR</sequence>
<evidence type="ECO:0000256" key="2">
    <source>
        <dbReference type="ARBA" id="ARBA00006561"/>
    </source>
</evidence>
<keyword evidence="6" id="KW-0560">Oxidoreductase</keyword>
<proteinExistence type="inferred from homology"/>